<evidence type="ECO:0000313" key="2">
    <source>
        <dbReference type="Proteomes" id="UP000199114"/>
    </source>
</evidence>
<dbReference type="AlphaFoldDB" id="A0A1H9P348"/>
<sequence>MSPTDRQEDLLVAVALTEFSVHYENADPKLAEQAWQLAANRLVEYDIGPANAVDTLEIVCVTGDCSQTLTWTLRKR</sequence>
<name>A0A1H9P348_9EURY</name>
<dbReference type="Proteomes" id="UP000199114">
    <property type="component" value="Unassembled WGS sequence"/>
</dbReference>
<proteinExistence type="predicted"/>
<gene>
    <name evidence="1" type="ORF">SAMN04489841_3848</name>
</gene>
<dbReference type="RefSeq" id="WP_090620579.1">
    <property type="nucleotide sequence ID" value="NZ_FOFD01000005.1"/>
</dbReference>
<dbReference type="OrthoDB" id="160525at2157"/>
<reference evidence="2" key="1">
    <citation type="submission" date="2016-10" db="EMBL/GenBank/DDBJ databases">
        <authorList>
            <person name="Varghese N."/>
            <person name="Submissions S."/>
        </authorList>
    </citation>
    <scope>NUCLEOTIDE SEQUENCE [LARGE SCALE GENOMIC DNA]</scope>
    <source>
        <strain evidence="2">DSM 25055</strain>
    </source>
</reference>
<keyword evidence="2" id="KW-1185">Reference proteome</keyword>
<accession>A0A1H9P348</accession>
<evidence type="ECO:0000313" key="1">
    <source>
        <dbReference type="EMBL" id="SER42704.1"/>
    </source>
</evidence>
<dbReference type="EMBL" id="FOFD01000005">
    <property type="protein sequence ID" value="SER42704.1"/>
    <property type="molecule type" value="Genomic_DNA"/>
</dbReference>
<organism evidence="1 2">
    <name type="scientific">Natrinema salaciae</name>
    <dbReference type="NCBI Taxonomy" id="1186196"/>
    <lineage>
        <taxon>Archaea</taxon>
        <taxon>Methanobacteriati</taxon>
        <taxon>Methanobacteriota</taxon>
        <taxon>Stenosarchaea group</taxon>
        <taxon>Halobacteria</taxon>
        <taxon>Halobacteriales</taxon>
        <taxon>Natrialbaceae</taxon>
        <taxon>Natrinema</taxon>
    </lineage>
</organism>
<protein>
    <submittedName>
        <fullName evidence="1">Uncharacterized protein</fullName>
    </submittedName>
</protein>